<reference evidence="2 3" key="1">
    <citation type="submission" date="2024-01" db="EMBL/GenBank/DDBJ databases">
        <title>The genomes of 5 underutilized Papilionoideae crops provide insights into root nodulation and disease resistanc.</title>
        <authorList>
            <person name="Yuan L."/>
        </authorList>
    </citation>
    <scope>NUCLEOTIDE SEQUENCE [LARGE SCALE GENOMIC DNA]</scope>
    <source>
        <strain evidence="2">ZHUSHIDOU_FW_LH</strain>
        <tissue evidence="2">Leaf</tissue>
    </source>
</reference>
<organism evidence="2 3">
    <name type="scientific">Crotalaria pallida</name>
    <name type="common">Smooth rattlebox</name>
    <name type="synonym">Crotalaria striata</name>
    <dbReference type="NCBI Taxonomy" id="3830"/>
    <lineage>
        <taxon>Eukaryota</taxon>
        <taxon>Viridiplantae</taxon>
        <taxon>Streptophyta</taxon>
        <taxon>Embryophyta</taxon>
        <taxon>Tracheophyta</taxon>
        <taxon>Spermatophyta</taxon>
        <taxon>Magnoliopsida</taxon>
        <taxon>eudicotyledons</taxon>
        <taxon>Gunneridae</taxon>
        <taxon>Pentapetalae</taxon>
        <taxon>rosids</taxon>
        <taxon>fabids</taxon>
        <taxon>Fabales</taxon>
        <taxon>Fabaceae</taxon>
        <taxon>Papilionoideae</taxon>
        <taxon>50 kb inversion clade</taxon>
        <taxon>genistoids sensu lato</taxon>
        <taxon>core genistoids</taxon>
        <taxon>Crotalarieae</taxon>
        <taxon>Crotalaria</taxon>
    </lineage>
</organism>
<dbReference type="PANTHER" id="PTHR36369">
    <property type="entry name" value="TRANSMEMBRANE PROTEIN"/>
    <property type="match status" value="1"/>
</dbReference>
<dbReference type="Proteomes" id="UP001372338">
    <property type="component" value="Unassembled WGS sequence"/>
</dbReference>
<evidence type="ECO:0000256" key="1">
    <source>
        <dbReference type="SAM" id="Phobius"/>
    </source>
</evidence>
<proteinExistence type="predicted"/>
<name>A0AAN9J530_CROPI</name>
<feature type="transmembrane region" description="Helical" evidence="1">
    <location>
        <begin position="20"/>
        <end position="40"/>
    </location>
</feature>
<evidence type="ECO:0000313" key="2">
    <source>
        <dbReference type="EMBL" id="KAK7291781.1"/>
    </source>
</evidence>
<dbReference type="AlphaFoldDB" id="A0AAN9J530"/>
<sequence length="189" mass="21784">MTMMNVSVDSPLVLNYSTFRFISLLINNLCTWLAASLSFWKTRSPKPELLQLPDCTRVFDQPDPVPQVLEPDDSVNDDVDGVRKGKFTVYYEDDVECCGNDDVLGVGEMKKWGENQREGIRIRSNGGCELEWRESLLRLRMGECERGWYTRQDLTVFNGNVVKLWDAHEFKLRFGGESRSKLSCVHLCY</sequence>
<keyword evidence="3" id="KW-1185">Reference proteome</keyword>
<evidence type="ECO:0000313" key="3">
    <source>
        <dbReference type="Proteomes" id="UP001372338"/>
    </source>
</evidence>
<protein>
    <submittedName>
        <fullName evidence="2">Uncharacterized protein</fullName>
    </submittedName>
</protein>
<dbReference type="EMBL" id="JAYWIO010000001">
    <property type="protein sequence ID" value="KAK7291781.1"/>
    <property type="molecule type" value="Genomic_DNA"/>
</dbReference>
<keyword evidence="1" id="KW-0472">Membrane</keyword>
<dbReference type="PANTHER" id="PTHR36369:SF7">
    <property type="entry name" value="PROTEIN, PUTATIVE-RELATED"/>
    <property type="match status" value="1"/>
</dbReference>
<gene>
    <name evidence="2" type="ORF">RIF29_07197</name>
</gene>
<keyword evidence="1" id="KW-0812">Transmembrane</keyword>
<comment type="caution">
    <text evidence="2">The sequence shown here is derived from an EMBL/GenBank/DDBJ whole genome shotgun (WGS) entry which is preliminary data.</text>
</comment>
<accession>A0AAN9J530</accession>
<keyword evidence="1" id="KW-1133">Transmembrane helix</keyword>